<dbReference type="EMBL" id="BMHF01000001">
    <property type="protein sequence ID" value="GGA20092.1"/>
    <property type="molecule type" value="Genomic_DNA"/>
</dbReference>
<feature type="transmembrane region" description="Helical" evidence="1">
    <location>
        <begin position="16"/>
        <end position="34"/>
    </location>
</feature>
<reference evidence="4" key="1">
    <citation type="journal article" date="2019" name="Int. J. Syst. Evol. Microbiol.">
        <title>The Global Catalogue of Microorganisms (GCM) 10K type strain sequencing project: providing services to taxonomists for standard genome sequencing and annotation.</title>
        <authorList>
            <consortium name="The Broad Institute Genomics Platform"/>
            <consortium name="The Broad Institute Genome Sequencing Center for Infectious Disease"/>
            <person name="Wu L."/>
            <person name="Ma J."/>
        </authorList>
    </citation>
    <scope>NUCLEOTIDE SEQUENCE [LARGE SCALE GENOMIC DNA]</scope>
    <source>
        <strain evidence="4">CGMCC 1.15044</strain>
    </source>
</reference>
<dbReference type="Proteomes" id="UP000609323">
    <property type="component" value="Unassembled WGS sequence"/>
</dbReference>
<protein>
    <recommendedName>
        <fullName evidence="2">DUF58 domain-containing protein</fullName>
    </recommendedName>
</protein>
<evidence type="ECO:0000313" key="4">
    <source>
        <dbReference type="Proteomes" id="UP000609323"/>
    </source>
</evidence>
<proteinExistence type="predicted"/>
<accession>A0ABQ1FKL8</accession>
<gene>
    <name evidence="3" type="ORF">GCM10010917_00890</name>
</gene>
<evidence type="ECO:0000259" key="2">
    <source>
        <dbReference type="Pfam" id="PF01882"/>
    </source>
</evidence>
<evidence type="ECO:0000256" key="1">
    <source>
        <dbReference type="SAM" id="Phobius"/>
    </source>
</evidence>
<name>A0ABQ1FKL8_9BACL</name>
<dbReference type="RefSeq" id="WP_094093670.1">
    <property type="nucleotide sequence ID" value="NZ_BMHF01000001.1"/>
</dbReference>
<dbReference type="PANTHER" id="PTHR34351:SF2">
    <property type="entry name" value="DUF58 DOMAIN-CONTAINING PROTEIN"/>
    <property type="match status" value="1"/>
</dbReference>
<keyword evidence="1" id="KW-0812">Transmembrane</keyword>
<evidence type="ECO:0000313" key="3">
    <source>
        <dbReference type="EMBL" id="GGA20092.1"/>
    </source>
</evidence>
<keyword evidence="1" id="KW-1133">Transmembrane helix</keyword>
<sequence>MSRIKLRSLKRSRRLSGIKLFGFVWAICLLYVLFQGGKTSIMLFVMVSLLAVYWFLNLLGTKLKTRGSRALSTNEDQRQLQAGDQVRIKFRMEPPRFLPVPYVIVREVLKRHSGESWSFEESVVPKVRSGGELVYQTPPLERGSYSFTDTELVYEDIFGLVEHKRMMSVPGNFQVLPRTVFVPRWQLFERGLRFAGPQTQQAQSRHETTQIGGVRDYVPGDRMTRIHWNATARTGELKSKEFEHESMPNTMLILDGNGESYPHPDQFELAVSTTASLLDYGGRNRIRMGLCTLNAFPNIFPPELGQQQQMLHHLVDLLPDGKGYSYGYEFMESQGHLFRSGMLLVYISPQSLEGSSRLFQFARQRQMSLYHIQIGSQANKGMGLTAPQKNLWSPAGIQGTYLNAIEELPAAVGGGRV</sequence>
<keyword evidence="1" id="KW-0472">Membrane</keyword>
<dbReference type="PANTHER" id="PTHR34351">
    <property type="entry name" value="SLR1927 PROTEIN-RELATED"/>
    <property type="match status" value="1"/>
</dbReference>
<feature type="transmembrane region" description="Helical" evidence="1">
    <location>
        <begin position="40"/>
        <end position="59"/>
    </location>
</feature>
<feature type="domain" description="DUF58" evidence="2">
    <location>
        <begin position="214"/>
        <end position="342"/>
    </location>
</feature>
<organism evidence="3 4">
    <name type="scientific">Paenibacillus physcomitrellae</name>
    <dbReference type="NCBI Taxonomy" id="1619311"/>
    <lineage>
        <taxon>Bacteria</taxon>
        <taxon>Bacillati</taxon>
        <taxon>Bacillota</taxon>
        <taxon>Bacilli</taxon>
        <taxon>Bacillales</taxon>
        <taxon>Paenibacillaceae</taxon>
        <taxon>Paenibacillus</taxon>
    </lineage>
</organism>
<comment type="caution">
    <text evidence="3">The sequence shown here is derived from an EMBL/GenBank/DDBJ whole genome shotgun (WGS) entry which is preliminary data.</text>
</comment>
<keyword evidence="4" id="KW-1185">Reference proteome</keyword>
<dbReference type="Pfam" id="PF01882">
    <property type="entry name" value="DUF58"/>
    <property type="match status" value="1"/>
</dbReference>
<dbReference type="InterPro" id="IPR002881">
    <property type="entry name" value="DUF58"/>
</dbReference>